<feature type="repeat" description="WD" evidence="3">
    <location>
        <begin position="171"/>
        <end position="204"/>
    </location>
</feature>
<proteinExistence type="predicted"/>
<feature type="compositionally biased region" description="Acidic residues" evidence="4">
    <location>
        <begin position="100"/>
        <end position="111"/>
    </location>
</feature>
<accession>A0ABR2X401</accession>
<name>A0ABR2X401_9FUNG</name>
<keyword evidence="1 3" id="KW-0853">WD repeat</keyword>
<dbReference type="Gene3D" id="4.10.280.110">
    <property type="entry name" value="Pre-mRNA processing factor 4 domain"/>
    <property type="match status" value="1"/>
</dbReference>
<dbReference type="PROSITE" id="PS50082">
    <property type="entry name" value="WD_REPEATS_2"/>
    <property type="match status" value="7"/>
</dbReference>
<dbReference type="SUPFAM" id="SSF158230">
    <property type="entry name" value="PRP4-like"/>
    <property type="match status" value="1"/>
</dbReference>
<dbReference type="InterPro" id="IPR001680">
    <property type="entry name" value="WD40_rpt"/>
</dbReference>
<sequence length="485" mass="53893">MSDGIDLDNLVEDHNYDFSESSLRAREEHQMILDEFERKRRARSLAVPTDDGRVRAKLRELGEPQCLFAEGPAERRDRLRVLLSKLDRAEAGSDKAQSDSDSDSDKEEEFFTEGTSELLEARRAVAYYSLPRAKKRLERQREEHEIPLAQIKAARKDLYTNIQGYANYSSQIGDDRPVSIGRFSPDAKTFATGSWTGMIKLWNVPSCANTLNLRGHTDRIGGLAFHPQSTISLDRGAVNLASGGADGNIHLWSLESETPVSSLLGHTQRVSRIGFHPSGNYIGSASFDGTWRLWNVETTQELLLQEGHAREVYAIAFQNDGALAATGGLDAIGRIWDLRTGRSAMVLEGHVKDILGIDFSPNGYQVATASEDNTVKLFDLRTMRTLYTIPAHNSLVSDVRFFHASEAYEANRMEGTPNESGLYLASSSYDGTVKIWSADTWKLIKTLSGHEGKVMSVDVASDGNFIASTGFDRTFKLWANENSPF</sequence>
<organism evidence="6 7">
    <name type="scientific">Basidiobolus ranarum</name>
    <dbReference type="NCBI Taxonomy" id="34480"/>
    <lineage>
        <taxon>Eukaryota</taxon>
        <taxon>Fungi</taxon>
        <taxon>Fungi incertae sedis</taxon>
        <taxon>Zoopagomycota</taxon>
        <taxon>Entomophthoromycotina</taxon>
        <taxon>Basidiobolomycetes</taxon>
        <taxon>Basidiobolales</taxon>
        <taxon>Basidiobolaceae</taxon>
        <taxon>Basidiobolus</taxon>
    </lineage>
</organism>
<dbReference type="PROSITE" id="PS50294">
    <property type="entry name" value="WD_REPEATS_REGION"/>
    <property type="match status" value="5"/>
</dbReference>
<feature type="repeat" description="WD" evidence="3">
    <location>
        <begin position="305"/>
        <end position="346"/>
    </location>
</feature>
<dbReference type="Pfam" id="PF00400">
    <property type="entry name" value="WD40"/>
    <property type="match status" value="7"/>
</dbReference>
<dbReference type="InterPro" id="IPR019775">
    <property type="entry name" value="WD40_repeat_CS"/>
</dbReference>
<dbReference type="Gene3D" id="2.130.10.10">
    <property type="entry name" value="YVTN repeat-like/Quinoprotein amine dehydrogenase"/>
    <property type="match status" value="3"/>
</dbReference>
<gene>
    <name evidence="6" type="ORF">K7432_000929</name>
</gene>
<dbReference type="SUPFAM" id="SSF50978">
    <property type="entry name" value="WD40 repeat-like"/>
    <property type="match status" value="1"/>
</dbReference>
<dbReference type="Pfam" id="PF08799">
    <property type="entry name" value="PRP4"/>
    <property type="match status" value="1"/>
</dbReference>
<dbReference type="PROSITE" id="PS00678">
    <property type="entry name" value="WD_REPEATS_1"/>
    <property type="match status" value="1"/>
</dbReference>
<feature type="repeat" description="WD" evidence="3">
    <location>
        <begin position="447"/>
        <end position="485"/>
    </location>
</feature>
<dbReference type="PANTHER" id="PTHR19846">
    <property type="entry name" value="WD40 REPEAT PROTEIN"/>
    <property type="match status" value="1"/>
</dbReference>
<dbReference type="InterPro" id="IPR036322">
    <property type="entry name" value="WD40_repeat_dom_sf"/>
</dbReference>
<dbReference type="InterPro" id="IPR014906">
    <property type="entry name" value="PRP4-like"/>
</dbReference>
<dbReference type="PANTHER" id="PTHR19846:SF0">
    <property type="entry name" value="PRE-MRNA PROCESSING FACTOR 4"/>
    <property type="match status" value="1"/>
</dbReference>
<keyword evidence="2" id="KW-0677">Repeat</keyword>
<reference evidence="6 7" key="1">
    <citation type="submission" date="2023-04" db="EMBL/GenBank/DDBJ databases">
        <title>Genome of Basidiobolus ranarum AG-B5.</title>
        <authorList>
            <person name="Stajich J.E."/>
            <person name="Carter-House D."/>
            <person name="Gryganskyi A."/>
        </authorList>
    </citation>
    <scope>NUCLEOTIDE SEQUENCE [LARGE SCALE GENOMIC DNA]</scope>
    <source>
        <strain evidence="6 7">AG-B5</strain>
    </source>
</reference>
<feature type="repeat" description="WD" evidence="3">
    <location>
        <begin position="213"/>
        <end position="262"/>
    </location>
</feature>
<dbReference type="SMART" id="SM00320">
    <property type="entry name" value="WD40"/>
    <property type="match status" value="7"/>
</dbReference>
<comment type="caution">
    <text evidence="6">The sequence shown here is derived from an EMBL/GenBank/DDBJ whole genome shotgun (WGS) entry which is preliminary data.</text>
</comment>
<feature type="repeat" description="WD" evidence="3">
    <location>
        <begin position="418"/>
        <end position="446"/>
    </location>
</feature>
<evidence type="ECO:0000313" key="6">
    <source>
        <dbReference type="EMBL" id="KAK9768453.1"/>
    </source>
</evidence>
<evidence type="ECO:0000313" key="7">
    <source>
        <dbReference type="Proteomes" id="UP001479436"/>
    </source>
</evidence>
<evidence type="ECO:0000259" key="5">
    <source>
        <dbReference type="SMART" id="SM00500"/>
    </source>
</evidence>
<evidence type="ECO:0000256" key="2">
    <source>
        <dbReference type="ARBA" id="ARBA00022737"/>
    </source>
</evidence>
<dbReference type="PRINTS" id="PR00320">
    <property type="entry name" value="GPROTEINBRPT"/>
</dbReference>
<dbReference type="InterPro" id="IPR020472">
    <property type="entry name" value="WD40_PAC1"/>
</dbReference>
<feature type="repeat" description="WD" evidence="3">
    <location>
        <begin position="263"/>
        <end position="304"/>
    </location>
</feature>
<feature type="region of interest" description="Disordered" evidence="4">
    <location>
        <begin position="90"/>
        <end position="113"/>
    </location>
</feature>
<evidence type="ECO:0000256" key="1">
    <source>
        <dbReference type="ARBA" id="ARBA00022574"/>
    </source>
</evidence>
<dbReference type="Proteomes" id="UP001479436">
    <property type="component" value="Unassembled WGS sequence"/>
</dbReference>
<dbReference type="CDD" id="cd00200">
    <property type="entry name" value="WD40"/>
    <property type="match status" value="1"/>
</dbReference>
<evidence type="ECO:0000256" key="3">
    <source>
        <dbReference type="PROSITE-ProRule" id="PRU00221"/>
    </source>
</evidence>
<dbReference type="InterPro" id="IPR036285">
    <property type="entry name" value="PRP4-like_sf"/>
</dbReference>
<dbReference type="InterPro" id="IPR015943">
    <property type="entry name" value="WD40/YVTN_repeat-like_dom_sf"/>
</dbReference>
<evidence type="ECO:0000256" key="4">
    <source>
        <dbReference type="SAM" id="MobiDB-lite"/>
    </source>
</evidence>
<dbReference type="SMART" id="SM00500">
    <property type="entry name" value="SFM"/>
    <property type="match status" value="1"/>
</dbReference>
<dbReference type="EMBL" id="JASJQH010000018">
    <property type="protein sequence ID" value="KAK9768453.1"/>
    <property type="molecule type" value="Genomic_DNA"/>
</dbReference>
<protein>
    <recommendedName>
        <fullName evidence="5">Pre-mRNA processing factor 4 (PRP4)-like domain-containing protein</fullName>
    </recommendedName>
</protein>
<feature type="domain" description="Pre-mRNA processing factor 4 (PRP4)-like" evidence="5">
    <location>
        <begin position="49"/>
        <end position="99"/>
    </location>
</feature>
<keyword evidence="7" id="KW-1185">Reference proteome</keyword>
<feature type="repeat" description="WD" evidence="3">
    <location>
        <begin position="347"/>
        <end position="388"/>
    </location>
</feature>